<sequence length="121" mass="12897">MSTASLAMVTIDVADASAAAQFYSDLLGWEKMYDADGYAMVQGPGVRLGFGSTPDLKAPSWPDDGHKQFHLDLASDDIEATAKRAVELGATKPDEQPGEGQWTVLIDPGGHPFCITNAANW</sequence>
<evidence type="ECO:0000313" key="3">
    <source>
        <dbReference type="Proteomes" id="UP000744769"/>
    </source>
</evidence>
<dbReference type="Proteomes" id="UP000744769">
    <property type="component" value="Unassembled WGS sequence"/>
</dbReference>
<reference evidence="2" key="1">
    <citation type="submission" date="2020-03" db="EMBL/GenBank/DDBJ databases">
        <title>Draft sequencing of Calidifontibacter sp. DB0510.</title>
        <authorList>
            <person name="Kim D.-U."/>
        </authorList>
    </citation>
    <scope>NUCLEOTIDE SEQUENCE</scope>
    <source>
        <strain evidence="2">DB0510</strain>
    </source>
</reference>
<dbReference type="PROSITE" id="PS51819">
    <property type="entry name" value="VOC"/>
    <property type="match status" value="1"/>
</dbReference>
<dbReference type="Gene3D" id="3.10.180.10">
    <property type="entry name" value="2,3-Dihydroxybiphenyl 1,2-Dioxygenase, domain 1"/>
    <property type="match status" value="1"/>
</dbReference>
<accession>A0A967AYQ7</accession>
<protein>
    <submittedName>
        <fullName evidence="2">VOC family protein</fullName>
    </submittedName>
</protein>
<comment type="caution">
    <text evidence="2">The sequence shown here is derived from an EMBL/GenBank/DDBJ whole genome shotgun (WGS) entry which is preliminary data.</text>
</comment>
<dbReference type="CDD" id="cd06587">
    <property type="entry name" value="VOC"/>
    <property type="match status" value="1"/>
</dbReference>
<dbReference type="InterPro" id="IPR037523">
    <property type="entry name" value="VOC_core"/>
</dbReference>
<dbReference type="AlphaFoldDB" id="A0A967AYQ7"/>
<keyword evidence="3" id="KW-1185">Reference proteome</keyword>
<name>A0A967AYQ7_9MICO</name>
<evidence type="ECO:0000313" key="2">
    <source>
        <dbReference type="EMBL" id="NHN54275.1"/>
    </source>
</evidence>
<feature type="domain" description="VOC" evidence="1">
    <location>
        <begin position="5"/>
        <end position="118"/>
    </location>
</feature>
<evidence type="ECO:0000259" key="1">
    <source>
        <dbReference type="PROSITE" id="PS51819"/>
    </source>
</evidence>
<dbReference type="PANTHER" id="PTHR35908:SF1">
    <property type="entry name" value="CONSERVED PROTEIN"/>
    <property type="match status" value="1"/>
</dbReference>
<dbReference type="InterPro" id="IPR041581">
    <property type="entry name" value="Glyoxalase_6"/>
</dbReference>
<dbReference type="EMBL" id="JAAOIV010000001">
    <property type="protein sequence ID" value="NHN54275.1"/>
    <property type="molecule type" value="Genomic_DNA"/>
</dbReference>
<organism evidence="2 3">
    <name type="scientific">Metallococcus carri</name>
    <dbReference type="NCBI Taxonomy" id="1656884"/>
    <lineage>
        <taxon>Bacteria</taxon>
        <taxon>Bacillati</taxon>
        <taxon>Actinomycetota</taxon>
        <taxon>Actinomycetes</taxon>
        <taxon>Micrococcales</taxon>
        <taxon>Dermacoccaceae</taxon>
        <taxon>Metallococcus</taxon>
    </lineage>
</organism>
<gene>
    <name evidence="2" type="ORF">G9U51_00560</name>
</gene>
<dbReference type="InterPro" id="IPR029068">
    <property type="entry name" value="Glyas_Bleomycin-R_OHBP_Dase"/>
</dbReference>
<dbReference type="RefSeq" id="WP_166191672.1">
    <property type="nucleotide sequence ID" value="NZ_JAAOIV010000001.1"/>
</dbReference>
<dbReference type="Pfam" id="PF18029">
    <property type="entry name" value="Glyoxalase_6"/>
    <property type="match status" value="1"/>
</dbReference>
<dbReference type="SUPFAM" id="SSF54593">
    <property type="entry name" value="Glyoxalase/Bleomycin resistance protein/Dihydroxybiphenyl dioxygenase"/>
    <property type="match status" value="1"/>
</dbReference>
<proteinExistence type="predicted"/>
<dbReference type="PANTHER" id="PTHR35908">
    <property type="entry name" value="HYPOTHETICAL FUSION PROTEIN"/>
    <property type="match status" value="1"/>
</dbReference>